<accession>A0AAF0UGS6</accession>
<organism evidence="2 3">
    <name type="scientific">Solanum verrucosum</name>
    <dbReference type="NCBI Taxonomy" id="315347"/>
    <lineage>
        <taxon>Eukaryota</taxon>
        <taxon>Viridiplantae</taxon>
        <taxon>Streptophyta</taxon>
        <taxon>Embryophyta</taxon>
        <taxon>Tracheophyta</taxon>
        <taxon>Spermatophyta</taxon>
        <taxon>Magnoliopsida</taxon>
        <taxon>eudicotyledons</taxon>
        <taxon>Gunneridae</taxon>
        <taxon>Pentapetalae</taxon>
        <taxon>asterids</taxon>
        <taxon>lamiids</taxon>
        <taxon>Solanales</taxon>
        <taxon>Solanaceae</taxon>
        <taxon>Solanoideae</taxon>
        <taxon>Solaneae</taxon>
        <taxon>Solanum</taxon>
    </lineage>
</organism>
<evidence type="ECO:0000256" key="1">
    <source>
        <dbReference type="SAM" id="MobiDB-lite"/>
    </source>
</evidence>
<dbReference type="Proteomes" id="UP001234989">
    <property type="component" value="Chromosome 9"/>
</dbReference>
<dbReference type="Gene3D" id="3.30.70.270">
    <property type="match status" value="2"/>
</dbReference>
<dbReference type="InterPro" id="IPR043128">
    <property type="entry name" value="Rev_trsase/Diguanyl_cyclase"/>
</dbReference>
<dbReference type="Pfam" id="PF08284">
    <property type="entry name" value="RVP_2"/>
    <property type="match status" value="1"/>
</dbReference>
<gene>
    <name evidence="2" type="ORF">MTR67_039370</name>
</gene>
<dbReference type="SUPFAM" id="SSF56672">
    <property type="entry name" value="DNA/RNA polymerases"/>
    <property type="match status" value="1"/>
</dbReference>
<dbReference type="EMBL" id="CP133620">
    <property type="protein sequence ID" value="WMV45985.1"/>
    <property type="molecule type" value="Genomic_DNA"/>
</dbReference>
<reference evidence="2" key="1">
    <citation type="submission" date="2023-08" db="EMBL/GenBank/DDBJ databases">
        <title>A de novo genome assembly of Solanum verrucosum Schlechtendal, a Mexican diploid species geographically isolated from the other diploid A-genome species in potato relatives.</title>
        <authorList>
            <person name="Hosaka K."/>
        </authorList>
    </citation>
    <scope>NUCLEOTIDE SEQUENCE</scope>
    <source>
        <tissue evidence="2">Young leaves</tissue>
    </source>
</reference>
<evidence type="ECO:0000313" key="3">
    <source>
        <dbReference type="Proteomes" id="UP001234989"/>
    </source>
</evidence>
<name>A0AAF0UGS6_SOLVR</name>
<evidence type="ECO:0000313" key="2">
    <source>
        <dbReference type="EMBL" id="WMV45985.1"/>
    </source>
</evidence>
<sequence length="528" mass="59485">MATRRAYARRNVGENVEQEDPLQAPKVFVDPLAEQVTNVELRATFQVFAKAMTAQPNMEVAVPMNPNMGVVKVWFNKWKKGREVDVGPIDWEKCKVALLDSQGSCNTPPKFKKDRVPNPKPQGGNGSLSSLPIFAKCEKKHESRCLPGSNSYFGCGERDHKIRYCLSVAKNNGDNRRRTQPNPSSGSSRIFQLDVYALLDPSATLSFVTPYVAMRLYFLSDVLLHHFSVSTPVGDYIMAKRVNRKYHVSLCDRVTHVDLVELDMLDFDVILGEDEYTKHLRIVLQVLKDQQLFAKFSKSKFWLRYLAFLSHIVFGKGIEVYPKKMDMVKIVPRPLSLSNIRSFLGLAGYYRWFTEGFSSIASPLTALTQKKAKFTWSEACKKSFRQLKDRLTSSPVVLLIDCRKELVRDVHRLSRFGVRLIDSTKGGVMVHNGSELYFVADVKAKQGLPDFALLRLSEDHDHTHGPWWPSRAVKWLTGEGLILGSLASTLASPAHTTPRDMVVLVVTQAVSRGKRTALVLSLCPCPLP</sequence>
<proteinExistence type="predicted"/>
<evidence type="ECO:0008006" key="4">
    <source>
        <dbReference type="Google" id="ProtNLM"/>
    </source>
</evidence>
<feature type="region of interest" description="Disordered" evidence="1">
    <location>
        <begin position="106"/>
        <end position="127"/>
    </location>
</feature>
<dbReference type="AlphaFoldDB" id="A0AAF0UGS6"/>
<protein>
    <recommendedName>
        <fullName evidence="4">Reverse transcriptase/retrotransposon-derived protein RNase H-like domain-containing protein</fullName>
    </recommendedName>
</protein>
<dbReference type="InterPro" id="IPR051320">
    <property type="entry name" value="Viral_Replic_Matur_Polypro"/>
</dbReference>
<dbReference type="CDD" id="cd00303">
    <property type="entry name" value="retropepsin_like"/>
    <property type="match status" value="1"/>
</dbReference>
<dbReference type="FunFam" id="3.30.70.270:FF:000020">
    <property type="entry name" value="Transposon Tf2-6 polyprotein-like Protein"/>
    <property type="match status" value="1"/>
</dbReference>
<dbReference type="PANTHER" id="PTHR33064:SF37">
    <property type="entry name" value="RIBONUCLEASE H"/>
    <property type="match status" value="1"/>
</dbReference>
<dbReference type="PANTHER" id="PTHR33064">
    <property type="entry name" value="POL PROTEIN"/>
    <property type="match status" value="1"/>
</dbReference>
<dbReference type="InterPro" id="IPR043502">
    <property type="entry name" value="DNA/RNA_pol_sf"/>
</dbReference>
<keyword evidence="3" id="KW-1185">Reference proteome</keyword>